<dbReference type="PROSITE" id="PS00374">
    <property type="entry name" value="MGMT"/>
    <property type="match status" value="1"/>
</dbReference>
<proteinExistence type="inferred from homology"/>
<dbReference type="PANTHER" id="PTHR10815">
    <property type="entry name" value="METHYLATED-DNA--PROTEIN-CYSTEINE METHYLTRANSFERASE"/>
    <property type="match status" value="1"/>
</dbReference>
<comment type="catalytic activity">
    <reaction evidence="1">
        <text>a 4-O-methyl-thymidine in DNA + L-cysteinyl-[protein] = a thymidine in DNA + S-methyl-L-cysteinyl-[protein]</text>
        <dbReference type="Rhea" id="RHEA:53428"/>
        <dbReference type="Rhea" id="RHEA-COMP:10131"/>
        <dbReference type="Rhea" id="RHEA-COMP:10132"/>
        <dbReference type="Rhea" id="RHEA-COMP:13555"/>
        <dbReference type="Rhea" id="RHEA-COMP:13556"/>
        <dbReference type="ChEBI" id="CHEBI:29950"/>
        <dbReference type="ChEBI" id="CHEBI:82612"/>
        <dbReference type="ChEBI" id="CHEBI:137386"/>
        <dbReference type="ChEBI" id="CHEBI:137387"/>
        <dbReference type="EC" id="2.1.1.63"/>
    </reaction>
</comment>
<dbReference type="AlphaFoldDB" id="C0EFP8"/>
<evidence type="ECO:0000313" key="12">
    <source>
        <dbReference type="Proteomes" id="UP000003340"/>
    </source>
</evidence>
<evidence type="ECO:0000256" key="7">
    <source>
        <dbReference type="ARBA" id="ARBA00023204"/>
    </source>
</evidence>
<dbReference type="Proteomes" id="UP000003340">
    <property type="component" value="Unassembled WGS sequence"/>
</dbReference>
<evidence type="ECO:0000256" key="2">
    <source>
        <dbReference type="ARBA" id="ARBA00008711"/>
    </source>
</evidence>
<dbReference type="EMBL" id="ACEC01000093">
    <property type="protein sequence ID" value="EEG29677.1"/>
    <property type="molecule type" value="Genomic_DNA"/>
</dbReference>
<evidence type="ECO:0000256" key="4">
    <source>
        <dbReference type="ARBA" id="ARBA00022603"/>
    </source>
</evidence>
<dbReference type="CDD" id="cd06445">
    <property type="entry name" value="ATase"/>
    <property type="match status" value="1"/>
</dbReference>
<dbReference type="InterPro" id="IPR036388">
    <property type="entry name" value="WH-like_DNA-bd_sf"/>
</dbReference>
<sequence>MKTIEQAQVDTCLGQFTIYADEGSVVAIAFEEEWEKTEKFLDKQIGPHKTLPAGERVKRYAQQFPEFFSGKRRDFEIPYTLYTTPFRKKVLEAVASIPYGQVYSYKDIGQLIGSAGYRAIGGAVKNNPLPILIPCHRVVGSSGIGGYSMAEGLKTKQFLLLLEKNNGQLVGDPNR</sequence>
<evidence type="ECO:0000259" key="9">
    <source>
        <dbReference type="Pfam" id="PF01035"/>
    </source>
</evidence>
<dbReference type="InterPro" id="IPR014048">
    <property type="entry name" value="MethylDNA_cys_MeTrfase_DNA-bd"/>
</dbReference>
<dbReference type="Pfam" id="PF02870">
    <property type="entry name" value="Methyltransf_1N"/>
    <property type="match status" value="1"/>
</dbReference>
<reference evidence="11 12" key="1">
    <citation type="submission" date="2009-01" db="EMBL/GenBank/DDBJ databases">
        <authorList>
            <person name="Fulton L."/>
            <person name="Clifton S."/>
            <person name="Fulton B."/>
            <person name="Xu J."/>
            <person name="Minx P."/>
            <person name="Pepin K.H."/>
            <person name="Johnson M."/>
            <person name="Bhonagiri V."/>
            <person name="Nash W.E."/>
            <person name="Mardis E.R."/>
            <person name="Wilson R.K."/>
        </authorList>
    </citation>
    <scope>NUCLEOTIDE SEQUENCE [LARGE SCALE GENOMIC DNA]</scope>
    <source>
        <strain evidence="11 12">DSM 5476</strain>
    </source>
</reference>
<dbReference type="Gene3D" id="3.30.160.70">
    <property type="entry name" value="Methylated DNA-protein cysteine methyltransferase domain"/>
    <property type="match status" value="1"/>
</dbReference>
<keyword evidence="6" id="KW-0227">DNA damage</keyword>
<comment type="caution">
    <text evidence="11">The sequence shown here is derived from an EMBL/GenBank/DDBJ whole genome shotgun (WGS) entry which is preliminary data.</text>
</comment>
<dbReference type="FunFam" id="1.10.10.10:FF:000214">
    <property type="entry name" value="Methylated-DNA--protein-cysteine methyltransferase"/>
    <property type="match status" value="1"/>
</dbReference>
<dbReference type="InterPro" id="IPR008332">
    <property type="entry name" value="MethylG_MeTrfase_N"/>
</dbReference>
<feature type="domain" description="Methylguanine DNA methyltransferase ribonuclease-like" evidence="10">
    <location>
        <begin position="10"/>
        <end position="78"/>
    </location>
</feature>
<dbReference type="EC" id="2.1.1.63" evidence="3"/>
<dbReference type="GO" id="GO:0032259">
    <property type="term" value="P:methylation"/>
    <property type="evidence" value="ECO:0007669"/>
    <property type="project" value="UniProtKB-KW"/>
</dbReference>
<dbReference type="Gene3D" id="1.10.10.10">
    <property type="entry name" value="Winged helix-like DNA-binding domain superfamily/Winged helix DNA-binding domain"/>
    <property type="match status" value="1"/>
</dbReference>
<dbReference type="PANTHER" id="PTHR10815:SF13">
    <property type="entry name" value="METHYLATED-DNA--PROTEIN-CYSTEINE METHYLTRANSFERASE"/>
    <property type="match status" value="1"/>
</dbReference>
<dbReference type="eggNOG" id="COG0350">
    <property type="taxonomic scope" value="Bacteria"/>
</dbReference>
<organism evidence="11 12">
    <name type="scientific">[Clostridium] methylpentosum DSM 5476</name>
    <dbReference type="NCBI Taxonomy" id="537013"/>
    <lineage>
        <taxon>Bacteria</taxon>
        <taxon>Bacillati</taxon>
        <taxon>Bacillota</taxon>
        <taxon>Clostridia</taxon>
        <taxon>Eubacteriales</taxon>
        <taxon>Oscillospiraceae</taxon>
        <taxon>Oscillospiraceae incertae sedis</taxon>
    </lineage>
</organism>
<keyword evidence="4 11" id="KW-0489">Methyltransferase</keyword>
<dbReference type="GO" id="GO:0006281">
    <property type="term" value="P:DNA repair"/>
    <property type="evidence" value="ECO:0007669"/>
    <property type="project" value="UniProtKB-KW"/>
</dbReference>
<feature type="domain" description="Methylated-DNA-[protein]-cysteine S-methyltransferase DNA binding" evidence="9">
    <location>
        <begin position="85"/>
        <end position="164"/>
    </location>
</feature>
<evidence type="ECO:0000256" key="6">
    <source>
        <dbReference type="ARBA" id="ARBA00022763"/>
    </source>
</evidence>
<evidence type="ECO:0000259" key="10">
    <source>
        <dbReference type="Pfam" id="PF02870"/>
    </source>
</evidence>
<evidence type="ECO:0000256" key="3">
    <source>
        <dbReference type="ARBA" id="ARBA00011918"/>
    </source>
</evidence>
<evidence type="ECO:0000256" key="1">
    <source>
        <dbReference type="ARBA" id="ARBA00001286"/>
    </source>
</evidence>
<comment type="similarity">
    <text evidence="2">Belongs to the MGMT family.</text>
</comment>
<accession>C0EFP8</accession>
<dbReference type="HOGENOM" id="CLU_000445_52_2_9"/>
<dbReference type="SUPFAM" id="SSF53155">
    <property type="entry name" value="Methylated DNA-protein cysteine methyltransferase domain"/>
    <property type="match status" value="1"/>
</dbReference>
<dbReference type="NCBIfam" id="TIGR00589">
    <property type="entry name" value="ogt"/>
    <property type="match status" value="1"/>
</dbReference>
<name>C0EFP8_9FIRM</name>
<keyword evidence="12" id="KW-1185">Reference proteome</keyword>
<comment type="catalytic activity">
    <reaction evidence="8">
        <text>a 6-O-methyl-2'-deoxyguanosine in DNA + L-cysteinyl-[protein] = S-methyl-L-cysteinyl-[protein] + a 2'-deoxyguanosine in DNA</text>
        <dbReference type="Rhea" id="RHEA:24000"/>
        <dbReference type="Rhea" id="RHEA-COMP:10131"/>
        <dbReference type="Rhea" id="RHEA-COMP:10132"/>
        <dbReference type="Rhea" id="RHEA-COMP:11367"/>
        <dbReference type="Rhea" id="RHEA-COMP:11368"/>
        <dbReference type="ChEBI" id="CHEBI:29950"/>
        <dbReference type="ChEBI" id="CHEBI:82612"/>
        <dbReference type="ChEBI" id="CHEBI:85445"/>
        <dbReference type="ChEBI" id="CHEBI:85448"/>
        <dbReference type="EC" id="2.1.1.63"/>
    </reaction>
</comment>
<dbReference type="InterPro" id="IPR036631">
    <property type="entry name" value="MGMT_N_sf"/>
</dbReference>
<gene>
    <name evidence="11" type="ORF">CLOSTMETH_02690</name>
</gene>
<dbReference type="STRING" id="537013.CLOSTMETH_02690"/>
<keyword evidence="5 11" id="KW-0808">Transferase</keyword>
<dbReference type="InterPro" id="IPR036217">
    <property type="entry name" value="MethylDNA_cys_MeTrfase_DNAb"/>
</dbReference>
<evidence type="ECO:0000256" key="8">
    <source>
        <dbReference type="ARBA" id="ARBA00049348"/>
    </source>
</evidence>
<dbReference type="Pfam" id="PF01035">
    <property type="entry name" value="DNA_binding_1"/>
    <property type="match status" value="1"/>
</dbReference>
<dbReference type="InterPro" id="IPR001497">
    <property type="entry name" value="MethylDNA_cys_MeTrfase_AS"/>
</dbReference>
<protein>
    <recommendedName>
        <fullName evidence="3">methylated-DNA--[protein]-cysteine S-methyltransferase</fullName>
        <ecNumber evidence="3">2.1.1.63</ecNumber>
    </recommendedName>
</protein>
<dbReference type="SUPFAM" id="SSF46767">
    <property type="entry name" value="Methylated DNA-protein cysteine methyltransferase, C-terminal domain"/>
    <property type="match status" value="1"/>
</dbReference>
<dbReference type="GO" id="GO:0003908">
    <property type="term" value="F:methylated-DNA-[protein]-cysteine S-methyltransferase activity"/>
    <property type="evidence" value="ECO:0007669"/>
    <property type="project" value="UniProtKB-EC"/>
</dbReference>
<reference evidence="11 12" key="2">
    <citation type="submission" date="2009-02" db="EMBL/GenBank/DDBJ databases">
        <title>Draft genome sequence of Clostridium methylpentosum (DSM 5476).</title>
        <authorList>
            <person name="Sudarsanam P."/>
            <person name="Ley R."/>
            <person name="Guruge J."/>
            <person name="Turnbaugh P.J."/>
            <person name="Mahowald M."/>
            <person name="Liep D."/>
            <person name="Gordon J."/>
        </authorList>
    </citation>
    <scope>NUCLEOTIDE SEQUENCE [LARGE SCALE GENOMIC DNA]</scope>
    <source>
        <strain evidence="11 12">DSM 5476</strain>
    </source>
</reference>
<evidence type="ECO:0000313" key="11">
    <source>
        <dbReference type="EMBL" id="EEG29677.1"/>
    </source>
</evidence>
<keyword evidence="7" id="KW-0234">DNA repair</keyword>
<evidence type="ECO:0000256" key="5">
    <source>
        <dbReference type="ARBA" id="ARBA00022679"/>
    </source>
</evidence>